<organism evidence="4 5">
    <name type="scientific">Sphingomonas morindae</name>
    <dbReference type="NCBI Taxonomy" id="1541170"/>
    <lineage>
        <taxon>Bacteria</taxon>
        <taxon>Pseudomonadati</taxon>
        <taxon>Pseudomonadota</taxon>
        <taxon>Alphaproteobacteria</taxon>
        <taxon>Sphingomonadales</taxon>
        <taxon>Sphingomonadaceae</taxon>
        <taxon>Sphingomonas</taxon>
    </lineage>
</organism>
<dbReference type="PANTHER" id="PTHR48081">
    <property type="entry name" value="AB HYDROLASE SUPERFAMILY PROTEIN C4A8.06C"/>
    <property type="match status" value="1"/>
</dbReference>
<dbReference type="PANTHER" id="PTHR48081:SF6">
    <property type="entry name" value="PEPTIDASE S9 PROLYL OLIGOPEPTIDASE CATALYTIC DOMAIN-CONTAINING PROTEIN"/>
    <property type="match status" value="1"/>
</dbReference>
<dbReference type="GO" id="GO:0016787">
    <property type="term" value="F:hydrolase activity"/>
    <property type="evidence" value="ECO:0007669"/>
    <property type="project" value="UniProtKB-KW"/>
</dbReference>
<dbReference type="Proteomes" id="UP001056937">
    <property type="component" value="Chromosome 2"/>
</dbReference>
<evidence type="ECO:0000313" key="4">
    <source>
        <dbReference type="EMBL" id="USI74955.1"/>
    </source>
</evidence>
<evidence type="ECO:0000313" key="5">
    <source>
        <dbReference type="Proteomes" id="UP001056937"/>
    </source>
</evidence>
<keyword evidence="5" id="KW-1185">Reference proteome</keyword>
<dbReference type="SUPFAM" id="SSF53474">
    <property type="entry name" value="alpha/beta-Hydrolases"/>
    <property type="match status" value="1"/>
</dbReference>
<evidence type="ECO:0000259" key="3">
    <source>
        <dbReference type="Pfam" id="PF20434"/>
    </source>
</evidence>
<gene>
    <name evidence="4" type="ORF">LHA26_17450</name>
</gene>
<feature type="chain" id="PRO_5045228549" evidence="2">
    <location>
        <begin position="26"/>
        <end position="316"/>
    </location>
</feature>
<keyword evidence="1 4" id="KW-0378">Hydrolase</keyword>
<accession>A0ABY4XDE8</accession>
<name>A0ABY4XDE8_9SPHN</name>
<sequence length="316" mass="32969">MKSRWAKWTMSAGLAIAAAPLCAQAAPAAAPAGAIPVAAGPPIRLWPQGAPGAGARAHEPEQAEDYWVKNVHDPSLTLFRPPALHQTGTAIIVIPGGGHRLLVWTNEGIKVARALNRFGITALVLKYRLAREPGSPYDIPRDAAEDARRAVRYVRQHAAALGVDPHRIGVMGFSAGGELVSLIADNPAPPPAPGGSAADPLAQGDARPDFQVLVFPGPLGIPAKAVATAPPAFITAGSLDACCAAPSVQLYEQLRTAHVPAELHMYAGADHAFNLDETDRIAVLHWPDRLADWLADQGLLNPAPPGATPGQPVASH</sequence>
<keyword evidence="2" id="KW-0732">Signal</keyword>
<dbReference type="Gene3D" id="3.40.50.1820">
    <property type="entry name" value="alpha/beta hydrolase"/>
    <property type="match status" value="1"/>
</dbReference>
<dbReference type="InterPro" id="IPR049492">
    <property type="entry name" value="BD-FAE-like_dom"/>
</dbReference>
<dbReference type="EMBL" id="CP084931">
    <property type="protein sequence ID" value="USI74955.1"/>
    <property type="molecule type" value="Genomic_DNA"/>
</dbReference>
<feature type="signal peptide" evidence="2">
    <location>
        <begin position="1"/>
        <end position="25"/>
    </location>
</feature>
<proteinExistence type="predicted"/>
<evidence type="ECO:0000256" key="2">
    <source>
        <dbReference type="SAM" id="SignalP"/>
    </source>
</evidence>
<feature type="domain" description="BD-FAE-like" evidence="3">
    <location>
        <begin position="78"/>
        <end position="184"/>
    </location>
</feature>
<evidence type="ECO:0000256" key="1">
    <source>
        <dbReference type="ARBA" id="ARBA00022801"/>
    </source>
</evidence>
<dbReference type="InterPro" id="IPR050300">
    <property type="entry name" value="GDXG_lipolytic_enzyme"/>
</dbReference>
<protein>
    <submittedName>
        <fullName evidence="4">Alpha/beta hydrolase</fullName>
    </submittedName>
</protein>
<dbReference type="Pfam" id="PF20434">
    <property type="entry name" value="BD-FAE"/>
    <property type="match status" value="1"/>
</dbReference>
<dbReference type="RefSeq" id="WP_252168769.1">
    <property type="nucleotide sequence ID" value="NZ_CP084931.1"/>
</dbReference>
<dbReference type="InterPro" id="IPR029058">
    <property type="entry name" value="AB_hydrolase_fold"/>
</dbReference>
<reference evidence="4" key="1">
    <citation type="journal article" date="2022" name="Toxins">
        <title>Genomic Analysis of Sphingopyxis sp. USTB-05 for Biodegrading Cyanobacterial Hepatotoxins.</title>
        <authorList>
            <person name="Liu C."/>
            <person name="Xu Q."/>
            <person name="Zhao Z."/>
            <person name="Zhang H."/>
            <person name="Liu X."/>
            <person name="Yin C."/>
            <person name="Liu Y."/>
            <person name="Yan H."/>
        </authorList>
    </citation>
    <scope>NUCLEOTIDE SEQUENCE</scope>
    <source>
        <strain evidence="4">NBD5</strain>
    </source>
</reference>